<dbReference type="Proteomes" id="UP000694843">
    <property type="component" value="Unplaced"/>
</dbReference>
<dbReference type="OMA" id="CCHRLAM"/>
<dbReference type="KEGG" id="hazt:108668607"/>
<dbReference type="GO" id="GO:0005634">
    <property type="term" value="C:nucleus"/>
    <property type="evidence" value="ECO:0007669"/>
    <property type="project" value="UniProtKB-SubCell"/>
</dbReference>
<gene>
    <name evidence="6" type="primary">LOC108668607</name>
</gene>
<dbReference type="GeneID" id="108668607"/>
<dbReference type="AlphaFoldDB" id="A0A979FS97"/>
<dbReference type="InterPro" id="IPR007889">
    <property type="entry name" value="HTH_Psq"/>
</dbReference>
<feature type="compositionally biased region" description="Polar residues" evidence="2">
    <location>
        <begin position="595"/>
        <end position="604"/>
    </location>
</feature>
<feature type="domain" description="DDE-1" evidence="3">
    <location>
        <begin position="232"/>
        <end position="353"/>
    </location>
</feature>
<feature type="domain" description="HTH psq-type" evidence="4">
    <location>
        <begin position="25"/>
        <end position="62"/>
    </location>
</feature>
<dbReference type="OrthoDB" id="6778796at2759"/>
<dbReference type="RefSeq" id="XP_047738984.1">
    <property type="nucleotide sequence ID" value="XM_047883028.1"/>
</dbReference>
<feature type="compositionally biased region" description="Low complexity" evidence="2">
    <location>
        <begin position="542"/>
        <end position="552"/>
    </location>
</feature>
<feature type="compositionally biased region" description="Polar residues" evidence="2">
    <location>
        <begin position="496"/>
        <end position="509"/>
    </location>
</feature>
<dbReference type="Gene3D" id="1.10.10.60">
    <property type="entry name" value="Homeodomain-like"/>
    <property type="match status" value="1"/>
</dbReference>
<evidence type="ECO:0000313" key="5">
    <source>
        <dbReference type="Proteomes" id="UP000694843"/>
    </source>
</evidence>
<evidence type="ECO:0000256" key="1">
    <source>
        <dbReference type="ARBA" id="ARBA00004123"/>
    </source>
</evidence>
<comment type="subcellular location">
    <subcellularLocation>
        <location evidence="1">Nucleus</location>
    </subcellularLocation>
</comment>
<evidence type="ECO:0000259" key="4">
    <source>
        <dbReference type="Pfam" id="PF05225"/>
    </source>
</evidence>
<dbReference type="InterPro" id="IPR009057">
    <property type="entry name" value="Homeodomain-like_sf"/>
</dbReference>
<feature type="region of interest" description="Disordered" evidence="2">
    <location>
        <begin position="496"/>
        <end position="624"/>
    </location>
</feature>
<protein>
    <submittedName>
        <fullName evidence="6">Uncharacterized protein LOC108668607</fullName>
    </submittedName>
</protein>
<reference evidence="6" key="1">
    <citation type="submission" date="2025-08" db="UniProtKB">
        <authorList>
            <consortium name="RefSeq"/>
        </authorList>
    </citation>
    <scope>IDENTIFICATION</scope>
    <source>
        <tissue evidence="6">Whole organism</tissue>
    </source>
</reference>
<dbReference type="Pfam" id="PF03184">
    <property type="entry name" value="DDE_1"/>
    <property type="match status" value="1"/>
</dbReference>
<accession>A0A979FS97</accession>
<proteinExistence type="predicted"/>
<dbReference type="SUPFAM" id="SSF46689">
    <property type="entry name" value="Homeodomain-like"/>
    <property type="match status" value="1"/>
</dbReference>
<organism evidence="5 6">
    <name type="scientific">Hyalella azteca</name>
    <name type="common">Amphipod</name>
    <dbReference type="NCBI Taxonomy" id="294128"/>
    <lineage>
        <taxon>Eukaryota</taxon>
        <taxon>Metazoa</taxon>
        <taxon>Ecdysozoa</taxon>
        <taxon>Arthropoda</taxon>
        <taxon>Crustacea</taxon>
        <taxon>Multicrustacea</taxon>
        <taxon>Malacostraca</taxon>
        <taxon>Eumalacostraca</taxon>
        <taxon>Peracarida</taxon>
        <taxon>Amphipoda</taxon>
        <taxon>Senticaudata</taxon>
        <taxon>Talitrida</taxon>
        <taxon>Talitroidea</taxon>
        <taxon>Hyalellidae</taxon>
        <taxon>Hyalella</taxon>
    </lineage>
</organism>
<sequence length="723" mass="80670">MIRSHAQLSSPVRKKRRRFEHHYDRDLLNTAVQQVKNGELGINEASDKYNIPRTTISSRLRKDGWYSKDTILPDPELSPRIKNELLVWLKTMRQMSCSTVLSALPFVMQEVCEMSGEHTLFAASNLPPVGYCRRFLDEIRIQKEKELKNSEGTVVWKSNSCSVIDLWLKNLDELFEIQYGLDADSFLSGSEVNARQIYCCHRLAMVLKREDGGTGKLVHCQPPHQKHLPSIITMFTCVGVDGSALTPLFVAKSRSSEQKYFAKSKTSFPSFEVWSKECVMDADVFLDWLQLIVRELGDDETNRPLLLFLDQSIGIISLAVLDFCRDNMIILFYLPDTTAGSRLPFGSAIFDELIKSSPEFSGRSKRSITKAHSLQVLPKLWSCLQKEVIIAEFRRVGLVPLDKKVLECCMTPVSGVNNHLRRNNPGEAVNGSMDSSSPRLEISFVTSESEVLSSVPEPISKNVNMRSTCKKSSMSSTPHVPLAYSKSCLESAQNIPCESAQDSSMPQPNEQDKLLPGTNKRKRKQPLANSASPRLPKKTKKTTSAVVSSTQVNHEADKSPAINSDVGQAVKSRKKSAATNMAAVKMEPSDVEMPTRNSADTGSPSEPAVKPKQKRKKVRSPPEALVETVEECKVEDSQVALMEGTETKQSEGGSSITAKFRIVVDNSKRKKKDKLMSSRLLHLALLIPKLARPKILQISTRSLRVPSPWMLAAFIAKIPKKIV</sequence>
<dbReference type="GO" id="GO:0003677">
    <property type="term" value="F:DNA binding"/>
    <property type="evidence" value="ECO:0007669"/>
    <property type="project" value="InterPro"/>
</dbReference>
<name>A0A979FS97_HYAAZ</name>
<dbReference type="InterPro" id="IPR004875">
    <property type="entry name" value="DDE_SF_endonuclease_dom"/>
</dbReference>
<evidence type="ECO:0000313" key="6">
    <source>
        <dbReference type="RefSeq" id="XP_047738984.1"/>
    </source>
</evidence>
<keyword evidence="5" id="KW-1185">Reference proteome</keyword>
<dbReference type="Pfam" id="PF05225">
    <property type="entry name" value="HTH_psq"/>
    <property type="match status" value="1"/>
</dbReference>
<evidence type="ECO:0000259" key="3">
    <source>
        <dbReference type="Pfam" id="PF03184"/>
    </source>
</evidence>
<evidence type="ECO:0000256" key="2">
    <source>
        <dbReference type="SAM" id="MobiDB-lite"/>
    </source>
</evidence>